<name>A0A1V6TWV2_9EURO</name>
<organism evidence="2 3">
    <name type="scientific">Penicillium flavigenum</name>
    <dbReference type="NCBI Taxonomy" id="254877"/>
    <lineage>
        <taxon>Eukaryota</taxon>
        <taxon>Fungi</taxon>
        <taxon>Dikarya</taxon>
        <taxon>Ascomycota</taxon>
        <taxon>Pezizomycotina</taxon>
        <taxon>Eurotiomycetes</taxon>
        <taxon>Eurotiomycetidae</taxon>
        <taxon>Eurotiales</taxon>
        <taxon>Aspergillaceae</taxon>
        <taxon>Penicillium</taxon>
    </lineage>
</organism>
<gene>
    <name evidence="2" type="ORF">PENFLA_c002G00607</name>
</gene>
<accession>A0A1V6TWV2</accession>
<dbReference type="AlphaFoldDB" id="A0A1V6TWV2"/>
<dbReference type="EMBL" id="MLQL01000002">
    <property type="protein sequence ID" value="OQE30835.1"/>
    <property type="molecule type" value="Genomic_DNA"/>
</dbReference>
<keyword evidence="3" id="KW-1185">Reference proteome</keyword>
<evidence type="ECO:0000313" key="3">
    <source>
        <dbReference type="Proteomes" id="UP000191342"/>
    </source>
</evidence>
<sequence>MVLIAFCVFVMVLLPQITEYILPLGLRKDDHYSVSQPIPYNPYPEYNSAAWKRKWKGSYQSCVGPDGALLDPENENTAMKGYRWNQSEFPTPIFGSYEAWNLDKNLCVDPSSRYGVYGYEVNARDVDSRTSTNWGGVNWADLQSACLERNRERYNKWHPEPKKPTLHNQQNQQVELGRKKHHYRKSRLPGFHHRTAVILRTTIDMKYTTNDIHNIRAMVMELSLLSGAEY</sequence>
<dbReference type="STRING" id="254877.A0A1V6TWV2"/>
<reference evidence="3" key="1">
    <citation type="journal article" date="2017" name="Nat. Microbiol.">
        <title>Global analysis of biosynthetic gene clusters reveals vast potential of secondary metabolite production in Penicillium species.</title>
        <authorList>
            <person name="Nielsen J.C."/>
            <person name="Grijseels S."/>
            <person name="Prigent S."/>
            <person name="Ji B."/>
            <person name="Dainat J."/>
            <person name="Nielsen K.F."/>
            <person name="Frisvad J.C."/>
            <person name="Workman M."/>
            <person name="Nielsen J."/>
        </authorList>
    </citation>
    <scope>NUCLEOTIDE SEQUENCE [LARGE SCALE GENOMIC DNA]</scope>
    <source>
        <strain evidence="3">IBT 14082</strain>
    </source>
</reference>
<dbReference type="Proteomes" id="UP000191342">
    <property type="component" value="Unassembled WGS sequence"/>
</dbReference>
<dbReference type="Pfam" id="PF11885">
    <property type="entry name" value="DUF3405"/>
    <property type="match status" value="1"/>
</dbReference>
<keyword evidence="1" id="KW-0732">Signal</keyword>
<dbReference type="PANTHER" id="PTHR36205:SF4">
    <property type="match status" value="1"/>
</dbReference>
<proteinExistence type="predicted"/>
<comment type="caution">
    <text evidence="2">The sequence shown here is derived from an EMBL/GenBank/DDBJ whole genome shotgun (WGS) entry which is preliminary data.</text>
</comment>
<dbReference type="PANTHER" id="PTHR36205">
    <property type="entry name" value="CHROMOSOME 19, WHOLE GENOME SHOTGUN SEQUENCE"/>
    <property type="match status" value="1"/>
</dbReference>
<feature type="signal peptide" evidence="1">
    <location>
        <begin position="1"/>
        <end position="20"/>
    </location>
</feature>
<evidence type="ECO:0000256" key="1">
    <source>
        <dbReference type="SAM" id="SignalP"/>
    </source>
</evidence>
<dbReference type="InterPro" id="IPR021822">
    <property type="entry name" value="DUF3405"/>
</dbReference>
<protein>
    <submittedName>
        <fullName evidence="2">Uncharacterized protein</fullName>
    </submittedName>
</protein>
<dbReference type="OrthoDB" id="4365930at2759"/>
<feature type="chain" id="PRO_5012799758" evidence="1">
    <location>
        <begin position="21"/>
        <end position="230"/>
    </location>
</feature>
<evidence type="ECO:0000313" key="2">
    <source>
        <dbReference type="EMBL" id="OQE30835.1"/>
    </source>
</evidence>